<accession>A0ABT0SCF0</accession>
<feature type="chain" id="PRO_5046388185" evidence="2">
    <location>
        <begin position="24"/>
        <end position="287"/>
    </location>
</feature>
<evidence type="ECO:0000256" key="2">
    <source>
        <dbReference type="SAM" id="SignalP"/>
    </source>
</evidence>
<feature type="region of interest" description="Disordered" evidence="1">
    <location>
        <begin position="207"/>
        <end position="249"/>
    </location>
</feature>
<dbReference type="RefSeq" id="WP_249916431.1">
    <property type="nucleotide sequence ID" value="NZ_JAMGBB010000001.1"/>
</dbReference>
<feature type="compositionally biased region" description="Polar residues" evidence="1">
    <location>
        <begin position="207"/>
        <end position="216"/>
    </location>
</feature>
<sequence length="287" mass="30806">MKRLIVRAALLSGAVVALNPAFANHSWGGYHWARTSNPLKLDVMTAITTSKWGSSVGTSVSDWEQSPVLSLTQKAATGVIAKKCTAIPGKILVCNAAYGQRGWLGIASIWLNGSHITQATTKLNDSYHDLAPYNTAPWRALVACQEIGHDFGLAHQNEQFDPPNLGSCMDYTNDPDGGGAYGPSNMHPNQHDYDQLAAIYSHVDSTNTSSAQTTNFGARVPGRAPTTPPGLENEPGDSPAEWGSAIHYDGKGRPDVFVKQLAKSKKVTHVFWAPGEGPPGQQKHHDD</sequence>
<comment type="caution">
    <text evidence="3">The sequence shown here is derived from an EMBL/GenBank/DDBJ whole genome shotgun (WGS) entry which is preliminary data.</text>
</comment>
<evidence type="ECO:0000256" key="1">
    <source>
        <dbReference type="SAM" id="MobiDB-lite"/>
    </source>
</evidence>
<evidence type="ECO:0000313" key="4">
    <source>
        <dbReference type="Proteomes" id="UP001165383"/>
    </source>
</evidence>
<dbReference type="SUPFAM" id="SSF55486">
    <property type="entry name" value="Metalloproteases ('zincins'), catalytic domain"/>
    <property type="match status" value="1"/>
</dbReference>
<name>A0ABT0SCF0_9SPHN</name>
<keyword evidence="4" id="KW-1185">Reference proteome</keyword>
<keyword evidence="2" id="KW-0732">Signal</keyword>
<gene>
    <name evidence="3" type="ORF">LZ518_13195</name>
</gene>
<dbReference type="Gene3D" id="3.40.390.10">
    <property type="entry name" value="Collagenase (Catalytic Domain)"/>
    <property type="match status" value="1"/>
</dbReference>
<protein>
    <submittedName>
        <fullName evidence="3">Uncharacterized protein</fullName>
    </submittedName>
</protein>
<dbReference type="EMBL" id="JAMGBB010000001">
    <property type="protein sequence ID" value="MCL6742083.1"/>
    <property type="molecule type" value="Genomic_DNA"/>
</dbReference>
<proteinExistence type="predicted"/>
<dbReference type="InterPro" id="IPR024079">
    <property type="entry name" value="MetalloPept_cat_dom_sf"/>
</dbReference>
<organism evidence="3 4">
    <name type="scientific">Sphingomonas brevis</name>
    <dbReference type="NCBI Taxonomy" id="2908206"/>
    <lineage>
        <taxon>Bacteria</taxon>
        <taxon>Pseudomonadati</taxon>
        <taxon>Pseudomonadota</taxon>
        <taxon>Alphaproteobacteria</taxon>
        <taxon>Sphingomonadales</taxon>
        <taxon>Sphingomonadaceae</taxon>
        <taxon>Sphingomonas</taxon>
    </lineage>
</organism>
<feature type="signal peptide" evidence="2">
    <location>
        <begin position="1"/>
        <end position="23"/>
    </location>
</feature>
<evidence type="ECO:0000313" key="3">
    <source>
        <dbReference type="EMBL" id="MCL6742083.1"/>
    </source>
</evidence>
<dbReference type="Proteomes" id="UP001165383">
    <property type="component" value="Unassembled WGS sequence"/>
</dbReference>
<reference evidence="3" key="1">
    <citation type="submission" date="2022-05" db="EMBL/GenBank/DDBJ databases">
        <authorList>
            <person name="Jo J.-H."/>
            <person name="Im W.-T."/>
        </authorList>
    </citation>
    <scope>NUCLEOTIDE SEQUENCE</scope>
    <source>
        <strain evidence="3">RB56-2</strain>
    </source>
</reference>